<sequence>MTSIAIPSGFAQPAPSASIFSPRVASPPPGPGPGSRAIPAHQAFPSSSSTVVSAASTAPPITHPFPTLESLKASSGNLEHQSDAEKIAWAQDVYRVVERQTRPVHLSTSSETPKPRKVSGSLTVLLNLALPIIISSTSHSDREISALASYLKGIFSSTGLCPDYLPRDPRQAFKEFESAARGGETRGWFMLGRDYESVGDEGRARDCLDRGVKKGDTECNYRMGMAHLLGQLGFPPNPSLAIPYLIQAAEGSTVDVPHPAYVYGMLLAGDFELPPSLPPIPEELLGPSADVRGMMARENIDKAAYLCHPPAQYKCGLSYEHATLGCPYDPLMSVQWYSLASQGGEVEADMALSKWFLCGAEGNFGKNEDLARTFAEKAARRGHPNGCFAMGYYFE</sequence>
<dbReference type="Pfam" id="PF08238">
    <property type="entry name" value="Sel1"/>
    <property type="match status" value="4"/>
</dbReference>
<evidence type="ECO:0000313" key="4">
    <source>
        <dbReference type="Proteomes" id="UP000193218"/>
    </source>
</evidence>
<keyword evidence="4" id="KW-1185">Reference proteome</keyword>
<dbReference type="InterPro" id="IPR051726">
    <property type="entry name" value="Chitin_Synth_Reg"/>
</dbReference>
<dbReference type="SUPFAM" id="SSF81901">
    <property type="entry name" value="HCP-like"/>
    <property type="match status" value="2"/>
</dbReference>
<dbReference type="OrthoDB" id="272077at2759"/>
<dbReference type="AlphaFoldDB" id="A0A1Y1UNS2"/>
<protein>
    <recommendedName>
        <fullName evidence="5">HCP-like protein</fullName>
    </recommendedName>
</protein>
<dbReference type="Proteomes" id="UP000193218">
    <property type="component" value="Unassembled WGS sequence"/>
</dbReference>
<dbReference type="PANTHER" id="PTHR46430:SF2">
    <property type="entry name" value="CHITIN SYNTHASE REGULATORY FACTOR 4"/>
    <property type="match status" value="1"/>
</dbReference>
<keyword evidence="1" id="KW-0677">Repeat</keyword>
<feature type="region of interest" description="Disordered" evidence="2">
    <location>
        <begin position="1"/>
        <end position="43"/>
    </location>
</feature>
<evidence type="ECO:0000256" key="1">
    <source>
        <dbReference type="ARBA" id="ARBA00022737"/>
    </source>
</evidence>
<dbReference type="InterPro" id="IPR011990">
    <property type="entry name" value="TPR-like_helical_dom_sf"/>
</dbReference>
<reference evidence="3 4" key="1">
    <citation type="submission" date="2017-03" db="EMBL/GenBank/DDBJ databases">
        <title>Widespread Adenine N6-methylation of Active Genes in Fungi.</title>
        <authorList>
            <consortium name="DOE Joint Genome Institute"/>
            <person name="Mondo S.J."/>
            <person name="Dannebaum R.O."/>
            <person name="Kuo R.C."/>
            <person name="Louie K.B."/>
            <person name="Bewick A.J."/>
            <person name="Labutti K."/>
            <person name="Haridas S."/>
            <person name="Kuo A."/>
            <person name="Salamov A."/>
            <person name="Ahrendt S.R."/>
            <person name="Lau R."/>
            <person name="Bowen B.P."/>
            <person name="Lipzen A."/>
            <person name="Sullivan W."/>
            <person name="Andreopoulos W.B."/>
            <person name="Clum A."/>
            <person name="Lindquist E."/>
            <person name="Daum C."/>
            <person name="Northen T.R."/>
            <person name="Ramamoorthy G."/>
            <person name="Schmitz R.J."/>
            <person name="Gryganskyi A."/>
            <person name="Culley D."/>
            <person name="Magnuson J."/>
            <person name="James T.Y."/>
            <person name="O'Malley M.A."/>
            <person name="Stajich J.E."/>
            <person name="Spatafora J.W."/>
            <person name="Visel A."/>
            <person name="Grigoriev I.V."/>
        </authorList>
    </citation>
    <scope>NUCLEOTIDE SEQUENCE [LARGE SCALE GENOMIC DNA]</scope>
    <source>
        <strain evidence="3 4">NRRL Y-17943</strain>
    </source>
</reference>
<dbReference type="SMART" id="SM00671">
    <property type="entry name" value="SEL1"/>
    <property type="match status" value="5"/>
</dbReference>
<comment type="caution">
    <text evidence="3">The sequence shown here is derived from an EMBL/GenBank/DDBJ whole genome shotgun (WGS) entry which is preliminary data.</text>
</comment>
<dbReference type="GeneID" id="33554033"/>
<dbReference type="InParanoid" id="A0A1Y1UNS2"/>
<organism evidence="3 4">
    <name type="scientific">Kockovaella imperatae</name>
    <dbReference type="NCBI Taxonomy" id="4999"/>
    <lineage>
        <taxon>Eukaryota</taxon>
        <taxon>Fungi</taxon>
        <taxon>Dikarya</taxon>
        <taxon>Basidiomycota</taxon>
        <taxon>Agaricomycotina</taxon>
        <taxon>Tremellomycetes</taxon>
        <taxon>Tremellales</taxon>
        <taxon>Cuniculitremaceae</taxon>
        <taxon>Kockovaella</taxon>
    </lineage>
</organism>
<dbReference type="EMBL" id="NBSH01000002">
    <property type="protein sequence ID" value="ORX39669.1"/>
    <property type="molecule type" value="Genomic_DNA"/>
</dbReference>
<dbReference type="STRING" id="4999.A0A1Y1UNS2"/>
<evidence type="ECO:0000313" key="3">
    <source>
        <dbReference type="EMBL" id="ORX39669.1"/>
    </source>
</evidence>
<evidence type="ECO:0000256" key="2">
    <source>
        <dbReference type="SAM" id="MobiDB-lite"/>
    </source>
</evidence>
<evidence type="ECO:0008006" key="5">
    <source>
        <dbReference type="Google" id="ProtNLM"/>
    </source>
</evidence>
<accession>A0A1Y1UNS2</accession>
<dbReference type="InterPro" id="IPR006597">
    <property type="entry name" value="Sel1-like"/>
</dbReference>
<feature type="compositionally biased region" description="Low complexity" evidence="2">
    <location>
        <begin position="34"/>
        <end position="43"/>
    </location>
</feature>
<proteinExistence type="predicted"/>
<dbReference type="RefSeq" id="XP_021873454.1">
    <property type="nucleotide sequence ID" value="XM_022012225.1"/>
</dbReference>
<dbReference type="PANTHER" id="PTHR46430">
    <property type="entry name" value="PROTEIN SKT5-RELATED"/>
    <property type="match status" value="1"/>
</dbReference>
<gene>
    <name evidence="3" type="ORF">BD324DRAFT_226097</name>
</gene>
<name>A0A1Y1UNS2_9TREE</name>
<dbReference type="Gene3D" id="1.25.40.10">
    <property type="entry name" value="Tetratricopeptide repeat domain"/>
    <property type="match status" value="1"/>
</dbReference>